<protein>
    <submittedName>
        <fullName evidence="4">ChrR family anti-sigma-E factor</fullName>
    </submittedName>
</protein>
<dbReference type="InterPro" id="IPR027383">
    <property type="entry name" value="Znf_put"/>
</dbReference>
<reference evidence="4 5" key="1">
    <citation type="submission" date="2023-04" db="EMBL/GenBank/DDBJ databases">
        <title>Luteimonas sp. M1R5S18.</title>
        <authorList>
            <person name="Sun J.-Q."/>
        </authorList>
    </citation>
    <scope>NUCLEOTIDE SEQUENCE [LARGE SCALE GENOMIC DNA]</scope>
    <source>
        <strain evidence="4 5">M1R5S18</strain>
    </source>
</reference>
<dbReference type="InterPro" id="IPR011051">
    <property type="entry name" value="RmlC_Cupin_sf"/>
</dbReference>
<dbReference type="CDD" id="cd20301">
    <property type="entry name" value="cupin_ChrR"/>
    <property type="match status" value="1"/>
</dbReference>
<dbReference type="EMBL" id="JARXRN010000021">
    <property type="protein sequence ID" value="MDH5830606.1"/>
    <property type="molecule type" value="Genomic_DNA"/>
</dbReference>
<evidence type="ECO:0000259" key="2">
    <source>
        <dbReference type="Pfam" id="PF12973"/>
    </source>
</evidence>
<dbReference type="SUPFAM" id="SSF51182">
    <property type="entry name" value="RmlC-like cupins"/>
    <property type="match status" value="1"/>
</dbReference>
<accession>A0ABT6JIV6</accession>
<dbReference type="NCBIfam" id="TIGR02451">
    <property type="entry name" value="anti_sig_ChrR"/>
    <property type="match status" value="1"/>
</dbReference>
<evidence type="ECO:0000313" key="5">
    <source>
        <dbReference type="Proteomes" id="UP001156831"/>
    </source>
</evidence>
<dbReference type="Pfam" id="PF12973">
    <property type="entry name" value="Cupin_7"/>
    <property type="match status" value="1"/>
</dbReference>
<feature type="domain" description="ChrR-like cupin" evidence="2">
    <location>
        <begin position="118"/>
        <end position="203"/>
    </location>
</feature>
<comment type="caution">
    <text evidence="4">The sequence shown here is derived from an EMBL/GenBank/DDBJ whole genome shotgun (WGS) entry which is preliminary data.</text>
</comment>
<organism evidence="4 5">
    <name type="scientific">Luteimonas rhizosphaericola</name>
    <dbReference type="NCBI Taxonomy" id="3042024"/>
    <lineage>
        <taxon>Bacteria</taxon>
        <taxon>Pseudomonadati</taxon>
        <taxon>Pseudomonadota</taxon>
        <taxon>Gammaproteobacteria</taxon>
        <taxon>Lysobacterales</taxon>
        <taxon>Lysobacteraceae</taxon>
        <taxon>Luteimonas</taxon>
    </lineage>
</organism>
<dbReference type="Proteomes" id="UP001156831">
    <property type="component" value="Unassembled WGS sequence"/>
</dbReference>
<name>A0ABT6JIV6_9GAMM</name>
<feature type="region of interest" description="Disordered" evidence="1">
    <location>
        <begin position="81"/>
        <end position="106"/>
    </location>
</feature>
<proteinExistence type="predicted"/>
<keyword evidence="5" id="KW-1185">Reference proteome</keyword>
<dbReference type="InterPro" id="IPR014710">
    <property type="entry name" value="RmlC-like_jellyroll"/>
</dbReference>
<gene>
    <name evidence="4" type="ORF">QFW80_08780</name>
</gene>
<evidence type="ECO:0000259" key="3">
    <source>
        <dbReference type="Pfam" id="PF13490"/>
    </source>
</evidence>
<sequence length="225" mass="24191">MSPCHHLDPSTVVSYAAGALPPEVSAVVATHLDGCAACRRRIDEAEHVGGLLVEQQQPAAALLPHAAQLRERMLARLETAGGVDDAREQAPAAPPAPRRDPDRLPTPLHPYFGSSYRALRWRWMAPGVHLIRAPQSANLLLLKIAPGKSLPLHSHGASEVTQILQGAYDDALGHFAPGDIADLDSDIEHQPVTAPGVPCICVSALDAPLEFRGWLARKLQPLFRL</sequence>
<feature type="domain" description="Putative zinc-finger" evidence="3">
    <location>
        <begin position="15"/>
        <end position="39"/>
    </location>
</feature>
<dbReference type="InterPro" id="IPR041916">
    <property type="entry name" value="Anti_sigma_zinc_sf"/>
</dbReference>
<dbReference type="InterPro" id="IPR025979">
    <property type="entry name" value="ChrR-like_cupin_dom"/>
</dbReference>
<dbReference type="Gene3D" id="1.10.10.1320">
    <property type="entry name" value="Anti-sigma factor, zinc-finger domain"/>
    <property type="match status" value="1"/>
</dbReference>
<dbReference type="InterPro" id="IPR012807">
    <property type="entry name" value="Anti-sigma_ChrR"/>
</dbReference>
<dbReference type="Pfam" id="PF13490">
    <property type="entry name" value="zf-HC2"/>
    <property type="match status" value="1"/>
</dbReference>
<dbReference type="Gene3D" id="2.60.120.10">
    <property type="entry name" value="Jelly Rolls"/>
    <property type="match status" value="1"/>
</dbReference>
<dbReference type="RefSeq" id="WP_280601330.1">
    <property type="nucleotide sequence ID" value="NZ_JARXRN010000021.1"/>
</dbReference>
<evidence type="ECO:0000256" key="1">
    <source>
        <dbReference type="SAM" id="MobiDB-lite"/>
    </source>
</evidence>
<evidence type="ECO:0000313" key="4">
    <source>
        <dbReference type="EMBL" id="MDH5830606.1"/>
    </source>
</evidence>